<evidence type="ECO:0000256" key="5">
    <source>
        <dbReference type="ARBA" id="ARBA00022821"/>
    </source>
</evidence>
<evidence type="ECO:0000259" key="8">
    <source>
        <dbReference type="Pfam" id="PF00931"/>
    </source>
</evidence>
<feature type="domain" description="Disease resistance protein winged helix" evidence="10">
    <location>
        <begin position="393"/>
        <end position="456"/>
    </location>
</feature>
<keyword evidence="4" id="KW-0547">Nucleotide-binding</keyword>
<evidence type="ECO:0000256" key="7">
    <source>
        <dbReference type="ARBA" id="ARBA00023054"/>
    </source>
</evidence>
<feature type="domain" description="Disease resistance R13L4/SHOC-2-like LRR" evidence="11">
    <location>
        <begin position="486"/>
        <end position="775"/>
    </location>
</feature>
<evidence type="ECO:0000313" key="12">
    <source>
        <dbReference type="EnsemblPlants" id="LPERR08G09180.1"/>
    </source>
</evidence>
<dbReference type="InterPro" id="IPR058922">
    <property type="entry name" value="WHD_DRP"/>
</dbReference>
<dbReference type="GO" id="GO:0043531">
    <property type="term" value="F:ADP binding"/>
    <property type="evidence" value="ECO:0007669"/>
    <property type="project" value="InterPro"/>
</dbReference>
<dbReference type="Proteomes" id="UP000032180">
    <property type="component" value="Chromosome 8"/>
</dbReference>
<evidence type="ECO:0000256" key="1">
    <source>
        <dbReference type="ARBA" id="ARBA00008894"/>
    </source>
</evidence>
<dbReference type="InterPro" id="IPR027417">
    <property type="entry name" value="P-loop_NTPase"/>
</dbReference>
<dbReference type="AlphaFoldDB" id="A0A0D9X6R4"/>
<sequence length="939" mass="107153">MGTILWCLSSKCLEKLVQLLQEEVVMTLSVSREIRKVRESLKYFDSVREDADARAIEHRATGIWWGDVKDVMYDIDDILDLLRANWQKQRCCDFCMFSRLAQLPFDHMIAKRIKDVNERLVQIKRNRDMFDSPEMNRLTLQLNGVSKSRCVAASIEELDIVGREIKEATENMVQMIVGHGHHRNISVYGILGMEGIGKTTLAQKIYNDRRIRERFHQVLIWLSVSQSISEIDLLKEAIEKAGGQSNHSKSKDQLLRALLDSVSGKSVFLVLDNMMTSDIWIDLLRSPMERTVNAYMSLLPQEVVTSYRKEDEINVFSDIGLQIVRKCDGLPLAIKALAGVLSSKTTKEEWVSILESNWRLEGLPNEIQGSLYLSYNDLSPQLKSCFVWCALLPQNFNIYRDVTYWWIAEGFVKKEGNRPIQDVAEDYYLELIRRNLLQARPEYIDKGISTMHDLLRLLGQYLTRDEALFMNKENDERPTNHRGLAIGNAVEEIPGLEKQKRLRPLVLVGAGLQIVPESVGYLVLLRLLDVSYNEIKKLPESIGNLPSLECLSVFGCTKLVSLPASFMKLTKISFLQIGDTGLAQIPKGIGNFQQMDNLRSVFQNGTTGFEMDELGTLSKIRRLRVIKLEQATPPAAPVLCNKNHLKELGLCCTMEPVRRTQYQDSEMKKIEMIYSILHPPPSLIYIFLDGFPCGTFPEWLSSEPQDTLPNLAHMHFNHCISCPKLPPAGQLPVLQVLHVKGADAVVSIDNDLLGKGIVFPTHITVFPKLELLEIFDMYNWQTWSLGTESLSEGITATTSRPVYLMPCLKRLLLINCPKLRNLPEDLHRIVNLRRVHIEGAHSLQEIIHHPGVEWLKVKNNRNLRRISNLCKLHLLLAQDCPQLQQAEDLSSLKILYMVDCPMEKTFWMCFSKEQQRVLTHVITTGAYGQDIYPLESAFS</sequence>
<reference evidence="12 13" key="1">
    <citation type="submission" date="2012-08" db="EMBL/GenBank/DDBJ databases">
        <title>Oryza genome evolution.</title>
        <authorList>
            <person name="Wing R.A."/>
        </authorList>
    </citation>
    <scope>NUCLEOTIDE SEQUENCE</scope>
</reference>
<reference evidence="13" key="2">
    <citation type="submission" date="2013-12" db="EMBL/GenBank/DDBJ databases">
        <authorList>
            <person name="Yu Y."/>
            <person name="Lee S."/>
            <person name="de Baynast K."/>
            <person name="Wissotski M."/>
            <person name="Liu L."/>
            <person name="Talag J."/>
            <person name="Goicoechea J."/>
            <person name="Angelova A."/>
            <person name="Jetty R."/>
            <person name="Kudrna D."/>
            <person name="Golser W."/>
            <person name="Rivera L."/>
            <person name="Zhang J."/>
            <person name="Wing R."/>
        </authorList>
    </citation>
    <scope>NUCLEOTIDE SEQUENCE</scope>
</reference>
<dbReference type="eggNOG" id="KOG4658">
    <property type="taxonomic scope" value="Eukaryota"/>
</dbReference>
<dbReference type="EnsemblPlants" id="LPERR08G09180.1">
    <property type="protein sequence ID" value="LPERR08G09180.1"/>
    <property type="gene ID" value="LPERR08G09180"/>
</dbReference>
<dbReference type="GO" id="GO:0005524">
    <property type="term" value="F:ATP binding"/>
    <property type="evidence" value="ECO:0007669"/>
    <property type="project" value="UniProtKB-KW"/>
</dbReference>
<dbReference type="SUPFAM" id="SSF52058">
    <property type="entry name" value="L domain-like"/>
    <property type="match status" value="1"/>
</dbReference>
<dbReference type="Pfam" id="PF18052">
    <property type="entry name" value="Rx_N"/>
    <property type="match status" value="1"/>
</dbReference>
<dbReference type="PRINTS" id="PR00364">
    <property type="entry name" value="DISEASERSIST"/>
</dbReference>
<dbReference type="Gene3D" id="3.40.50.300">
    <property type="entry name" value="P-loop containing nucleotide triphosphate hydrolases"/>
    <property type="match status" value="1"/>
</dbReference>
<dbReference type="STRING" id="77586.A0A0D9X6R4"/>
<keyword evidence="6" id="KW-0067">ATP-binding</keyword>
<dbReference type="Gramene" id="LPERR08G09180.1">
    <property type="protein sequence ID" value="LPERR08G09180.1"/>
    <property type="gene ID" value="LPERR08G09180"/>
</dbReference>
<dbReference type="GO" id="GO:0006952">
    <property type="term" value="P:defense response"/>
    <property type="evidence" value="ECO:0007669"/>
    <property type="project" value="UniProtKB-KW"/>
</dbReference>
<evidence type="ECO:0000256" key="6">
    <source>
        <dbReference type="ARBA" id="ARBA00022840"/>
    </source>
</evidence>
<keyword evidence="7" id="KW-0175">Coiled coil</keyword>
<dbReference type="PANTHER" id="PTHR36766:SF33">
    <property type="entry name" value="NB-ARC DOMAIN-CONTAINING PROTEIN"/>
    <property type="match status" value="1"/>
</dbReference>
<organism evidence="12 13">
    <name type="scientific">Leersia perrieri</name>
    <dbReference type="NCBI Taxonomy" id="77586"/>
    <lineage>
        <taxon>Eukaryota</taxon>
        <taxon>Viridiplantae</taxon>
        <taxon>Streptophyta</taxon>
        <taxon>Embryophyta</taxon>
        <taxon>Tracheophyta</taxon>
        <taxon>Spermatophyta</taxon>
        <taxon>Magnoliopsida</taxon>
        <taxon>Liliopsida</taxon>
        <taxon>Poales</taxon>
        <taxon>Poaceae</taxon>
        <taxon>BOP clade</taxon>
        <taxon>Oryzoideae</taxon>
        <taxon>Oryzeae</taxon>
        <taxon>Oryzinae</taxon>
        <taxon>Leersia</taxon>
    </lineage>
</organism>
<dbReference type="Gene3D" id="1.10.8.430">
    <property type="entry name" value="Helical domain of apoptotic protease-activating factors"/>
    <property type="match status" value="1"/>
</dbReference>
<dbReference type="Gene3D" id="1.20.5.4130">
    <property type="match status" value="1"/>
</dbReference>
<evidence type="ECO:0008006" key="14">
    <source>
        <dbReference type="Google" id="ProtNLM"/>
    </source>
</evidence>
<feature type="domain" description="Disease resistance N-terminal" evidence="9">
    <location>
        <begin position="10"/>
        <end position="97"/>
    </location>
</feature>
<dbReference type="InterPro" id="IPR041118">
    <property type="entry name" value="Rx_N"/>
</dbReference>
<dbReference type="SUPFAM" id="SSF52540">
    <property type="entry name" value="P-loop containing nucleoside triphosphate hydrolases"/>
    <property type="match status" value="1"/>
</dbReference>
<evidence type="ECO:0000259" key="11">
    <source>
        <dbReference type="Pfam" id="PF23598"/>
    </source>
</evidence>
<dbReference type="Pfam" id="PF23598">
    <property type="entry name" value="LRR_14"/>
    <property type="match status" value="1"/>
</dbReference>
<dbReference type="InterPro" id="IPR055414">
    <property type="entry name" value="LRR_R13L4/SHOC2-like"/>
</dbReference>
<dbReference type="Pfam" id="PF23559">
    <property type="entry name" value="WHD_DRP"/>
    <property type="match status" value="1"/>
</dbReference>
<proteinExistence type="inferred from homology"/>
<dbReference type="GO" id="GO:0051707">
    <property type="term" value="P:response to other organism"/>
    <property type="evidence" value="ECO:0007669"/>
    <property type="project" value="UniProtKB-ARBA"/>
</dbReference>
<dbReference type="CDD" id="cd14798">
    <property type="entry name" value="RX-CC_like"/>
    <property type="match status" value="1"/>
</dbReference>
<dbReference type="InterPro" id="IPR036388">
    <property type="entry name" value="WH-like_DNA-bd_sf"/>
</dbReference>
<comment type="similarity">
    <text evidence="1">Belongs to the disease resistance NB-LRR family.</text>
</comment>
<dbReference type="InterPro" id="IPR038005">
    <property type="entry name" value="RX-like_CC"/>
</dbReference>
<evidence type="ECO:0000313" key="13">
    <source>
        <dbReference type="Proteomes" id="UP000032180"/>
    </source>
</evidence>
<keyword evidence="5" id="KW-0611">Plant defense</keyword>
<dbReference type="InterPro" id="IPR002182">
    <property type="entry name" value="NB-ARC"/>
</dbReference>
<name>A0A0D9X6R4_9ORYZ</name>
<reference evidence="12" key="3">
    <citation type="submission" date="2015-04" db="UniProtKB">
        <authorList>
            <consortium name="EnsemblPlants"/>
        </authorList>
    </citation>
    <scope>IDENTIFICATION</scope>
</reference>
<keyword evidence="13" id="KW-1185">Reference proteome</keyword>
<evidence type="ECO:0000256" key="4">
    <source>
        <dbReference type="ARBA" id="ARBA00022741"/>
    </source>
</evidence>
<dbReference type="Pfam" id="PF00931">
    <property type="entry name" value="NB-ARC"/>
    <property type="match status" value="1"/>
</dbReference>
<dbReference type="HOGENOM" id="CLU_000837_8_6_1"/>
<evidence type="ECO:0000256" key="3">
    <source>
        <dbReference type="ARBA" id="ARBA00022737"/>
    </source>
</evidence>
<protein>
    <recommendedName>
        <fullName evidence="14">NB-ARC domain-containing protein</fullName>
    </recommendedName>
</protein>
<evidence type="ECO:0000259" key="9">
    <source>
        <dbReference type="Pfam" id="PF18052"/>
    </source>
</evidence>
<accession>A0A0D9X6R4</accession>
<dbReference type="Gene3D" id="3.80.10.10">
    <property type="entry name" value="Ribonuclease Inhibitor"/>
    <property type="match status" value="1"/>
</dbReference>
<evidence type="ECO:0000256" key="2">
    <source>
        <dbReference type="ARBA" id="ARBA00022614"/>
    </source>
</evidence>
<dbReference type="InterPro" id="IPR032675">
    <property type="entry name" value="LRR_dom_sf"/>
</dbReference>
<keyword evidence="2" id="KW-0433">Leucine-rich repeat</keyword>
<keyword evidence="3" id="KW-0677">Repeat</keyword>
<dbReference type="InterPro" id="IPR042197">
    <property type="entry name" value="Apaf_helical"/>
</dbReference>
<dbReference type="Gene3D" id="1.10.10.10">
    <property type="entry name" value="Winged helix-like DNA-binding domain superfamily/Winged helix DNA-binding domain"/>
    <property type="match status" value="1"/>
</dbReference>
<evidence type="ECO:0000259" key="10">
    <source>
        <dbReference type="Pfam" id="PF23559"/>
    </source>
</evidence>
<dbReference type="PANTHER" id="PTHR36766">
    <property type="entry name" value="PLANT BROAD-SPECTRUM MILDEW RESISTANCE PROTEIN RPW8"/>
    <property type="match status" value="1"/>
</dbReference>
<feature type="domain" description="NB-ARC" evidence="8">
    <location>
        <begin position="170"/>
        <end position="281"/>
    </location>
</feature>